<evidence type="ECO:0000256" key="7">
    <source>
        <dbReference type="ARBA" id="ARBA00023136"/>
    </source>
</evidence>
<keyword evidence="5" id="KW-1133">Transmembrane helix</keyword>
<evidence type="ECO:0000256" key="4">
    <source>
        <dbReference type="ARBA" id="ARBA00022792"/>
    </source>
</evidence>
<name>A0AAE1I085_9NEOP</name>
<reference evidence="9" key="1">
    <citation type="submission" date="2021-07" db="EMBL/GenBank/DDBJ databases">
        <authorList>
            <person name="Catto M.A."/>
            <person name="Jacobson A."/>
            <person name="Kennedy G."/>
            <person name="Labadie P."/>
            <person name="Hunt B.G."/>
            <person name="Srinivasan R."/>
        </authorList>
    </citation>
    <scope>NUCLEOTIDE SEQUENCE</scope>
    <source>
        <strain evidence="9">PL_HMW_Pooled</strain>
        <tissue evidence="9">Head</tissue>
    </source>
</reference>
<evidence type="ECO:0000256" key="2">
    <source>
        <dbReference type="ARBA" id="ARBA00006771"/>
    </source>
</evidence>
<evidence type="ECO:0000256" key="6">
    <source>
        <dbReference type="ARBA" id="ARBA00023128"/>
    </source>
</evidence>
<dbReference type="GO" id="GO:0044284">
    <property type="term" value="C:mitochondrial crista junction"/>
    <property type="evidence" value="ECO:0007669"/>
    <property type="project" value="TreeGrafter"/>
</dbReference>
<comment type="similarity">
    <text evidence="2 8">Belongs to the MICOS complex subunit Mic13 family.</text>
</comment>
<organism evidence="9 10">
    <name type="scientific">Frankliniella fusca</name>
    <dbReference type="NCBI Taxonomy" id="407009"/>
    <lineage>
        <taxon>Eukaryota</taxon>
        <taxon>Metazoa</taxon>
        <taxon>Ecdysozoa</taxon>
        <taxon>Arthropoda</taxon>
        <taxon>Hexapoda</taxon>
        <taxon>Insecta</taxon>
        <taxon>Pterygota</taxon>
        <taxon>Neoptera</taxon>
        <taxon>Paraneoptera</taxon>
        <taxon>Thysanoptera</taxon>
        <taxon>Terebrantia</taxon>
        <taxon>Thripoidea</taxon>
        <taxon>Thripidae</taxon>
        <taxon>Frankliniella</taxon>
    </lineage>
</organism>
<keyword evidence="7" id="KW-0472">Membrane</keyword>
<comment type="caution">
    <text evidence="9">The sequence shown here is derived from an EMBL/GenBank/DDBJ whole genome shotgun (WGS) entry which is preliminary data.</text>
</comment>
<keyword evidence="3" id="KW-0812">Transmembrane</keyword>
<sequence length="123" mass="13419">MFKRLIKVGFKASILTSAVYYTIDQGLWEDTESADKIYSDIYQAAAPYFKEVPVEVPELPSVSGLAALIKFYYNQGIISTGNFLKDLPSNAASVAEELQSTLSTMLEAPPSQENVADNNSGKS</sequence>
<comment type="function">
    <text evidence="8">Component of the MICOS complex, a large protein complex of the mitochondrial inner membrane that plays crucial roles in the maintenance of crista junctions, inner membrane architecture, and formation of contact sites to the outer membrane.</text>
</comment>
<reference evidence="9" key="2">
    <citation type="journal article" date="2023" name="BMC Genomics">
        <title>Pest status, molecular evolution, and epigenetic factors derived from the genome assembly of Frankliniella fusca, a thysanopteran phytovirus vector.</title>
        <authorList>
            <person name="Catto M.A."/>
            <person name="Labadie P.E."/>
            <person name="Jacobson A.L."/>
            <person name="Kennedy G.G."/>
            <person name="Srinivasan R."/>
            <person name="Hunt B.G."/>
        </authorList>
    </citation>
    <scope>NUCLEOTIDE SEQUENCE</scope>
    <source>
        <strain evidence="9">PL_HMW_Pooled</strain>
    </source>
</reference>
<evidence type="ECO:0000256" key="5">
    <source>
        <dbReference type="ARBA" id="ARBA00022989"/>
    </source>
</evidence>
<proteinExistence type="inferred from homology"/>
<protein>
    <recommendedName>
        <fullName evidence="8">MICOS complex subunit MIC13</fullName>
    </recommendedName>
</protein>
<evidence type="ECO:0000313" key="10">
    <source>
        <dbReference type="Proteomes" id="UP001219518"/>
    </source>
</evidence>
<dbReference type="PANTHER" id="PTHR31816:SF3">
    <property type="entry name" value="MICOS COMPLEX SUBUNIT MIC13"/>
    <property type="match status" value="1"/>
</dbReference>
<comment type="subcellular location">
    <subcellularLocation>
        <location evidence="1 8">Mitochondrion inner membrane</location>
        <topology evidence="1 8">Single-pass membrane protein</topology>
    </subcellularLocation>
</comment>
<dbReference type="AlphaFoldDB" id="A0AAE1I085"/>
<dbReference type="Proteomes" id="UP001219518">
    <property type="component" value="Unassembled WGS sequence"/>
</dbReference>
<dbReference type="GO" id="GO:0061617">
    <property type="term" value="C:MICOS complex"/>
    <property type="evidence" value="ECO:0007669"/>
    <property type="project" value="UniProtKB-UniRule"/>
</dbReference>
<evidence type="ECO:0000256" key="8">
    <source>
        <dbReference type="RuleBase" id="RU363009"/>
    </source>
</evidence>
<dbReference type="GO" id="GO:0042407">
    <property type="term" value="P:cristae formation"/>
    <property type="evidence" value="ECO:0007669"/>
    <property type="project" value="TreeGrafter"/>
</dbReference>
<evidence type="ECO:0000256" key="3">
    <source>
        <dbReference type="ARBA" id="ARBA00022692"/>
    </source>
</evidence>
<comment type="subunit">
    <text evidence="8">Component of the mitochondrial contact site and cristae organizing system (MICOS) complex.</text>
</comment>
<keyword evidence="6 8" id="KW-0496">Mitochondrion</keyword>
<keyword evidence="4 8" id="KW-0999">Mitochondrion inner membrane</keyword>
<dbReference type="PANTHER" id="PTHR31816">
    <property type="entry name" value="MICOS COMPLEX SUBUNIT MIC13"/>
    <property type="match status" value="1"/>
</dbReference>
<accession>A0AAE1I085</accession>
<dbReference type="Pfam" id="PF15884">
    <property type="entry name" value="QIL1"/>
    <property type="match status" value="1"/>
</dbReference>
<keyword evidence="10" id="KW-1185">Reference proteome</keyword>
<evidence type="ECO:0000256" key="1">
    <source>
        <dbReference type="ARBA" id="ARBA00004434"/>
    </source>
</evidence>
<dbReference type="InterPro" id="IPR026769">
    <property type="entry name" value="Mic13"/>
</dbReference>
<evidence type="ECO:0000313" key="9">
    <source>
        <dbReference type="EMBL" id="KAK3931152.1"/>
    </source>
</evidence>
<dbReference type="EMBL" id="JAHWGI010001418">
    <property type="protein sequence ID" value="KAK3931152.1"/>
    <property type="molecule type" value="Genomic_DNA"/>
</dbReference>
<gene>
    <name evidence="9" type="ORF">KUF71_025132</name>
</gene>